<sequence length="118" mass="13327">MYAVVQKSLGGLTLPYYLRHLCFALIFPFMLLAQVSHQAGAGGMILLAVVNTLLYPYARYLYERVWGFIMGDTKFMMGVLWVSAGKLITMMACWCLAIVLAPISLVYLYYLSERPVQS</sequence>
<keyword evidence="1" id="KW-1133">Transmembrane helix</keyword>
<evidence type="ECO:0008006" key="4">
    <source>
        <dbReference type="Google" id="ProtNLM"/>
    </source>
</evidence>
<dbReference type="RefSeq" id="WP_154209224.1">
    <property type="nucleotide sequence ID" value="NZ_WJYN01000016.1"/>
</dbReference>
<keyword evidence="1" id="KW-0812">Transmembrane</keyword>
<protein>
    <recommendedName>
        <fullName evidence="4">Transmembrane protein</fullName>
    </recommendedName>
</protein>
<organism evidence="2 3">
    <name type="scientific">Ralstonia pickettii</name>
    <name type="common">Burkholderia pickettii</name>
    <dbReference type="NCBI Taxonomy" id="329"/>
    <lineage>
        <taxon>Bacteria</taxon>
        <taxon>Pseudomonadati</taxon>
        <taxon>Pseudomonadota</taxon>
        <taxon>Betaproteobacteria</taxon>
        <taxon>Burkholderiales</taxon>
        <taxon>Burkholderiaceae</taxon>
        <taxon>Ralstonia</taxon>
    </lineage>
</organism>
<keyword evidence="1" id="KW-0472">Membrane</keyword>
<feature type="transmembrane region" description="Helical" evidence="1">
    <location>
        <begin position="39"/>
        <end position="58"/>
    </location>
</feature>
<evidence type="ECO:0000256" key="1">
    <source>
        <dbReference type="SAM" id="Phobius"/>
    </source>
</evidence>
<accession>A0A7X2LCQ9</accession>
<feature type="transmembrane region" description="Helical" evidence="1">
    <location>
        <begin position="16"/>
        <end position="33"/>
    </location>
</feature>
<comment type="caution">
    <text evidence="2">The sequence shown here is derived from an EMBL/GenBank/DDBJ whole genome shotgun (WGS) entry which is preliminary data.</text>
</comment>
<name>A0A7X2LCQ9_RALPI</name>
<dbReference type="AlphaFoldDB" id="A0A7X2LCQ9"/>
<gene>
    <name evidence="2" type="ORF">GJQ57_23800</name>
</gene>
<proteinExistence type="predicted"/>
<feature type="transmembrane region" description="Helical" evidence="1">
    <location>
        <begin position="88"/>
        <end position="110"/>
    </location>
</feature>
<evidence type="ECO:0000313" key="2">
    <source>
        <dbReference type="EMBL" id="MRT01675.1"/>
    </source>
</evidence>
<evidence type="ECO:0000313" key="3">
    <source>
        <dbReference type="Proteomes" id="UP000441032"/>
    </source>
</evidence>
<reference evidence="2 3" key="1">
    <citation type="submission" date="2019-11" db="EMBL/GenBank/DDBJ databases">
        <title>Phenotypic characterization of an OXA-22 and OXA-60 co-producing Ralstonia pickettii clinical strain.</title>
        <authorList>
            <person name="He F."/>
        </authorList>
    </citation>
    <scope>NUCLEOTIDE SEQUENCE [LARGE SCALE GENOMIC DNA]</scope>
    <source>
        <strain evidence="2 3">PSLESD1</strain>
    </source>
</reference>
<dbReference type="EMBL" id="WJYN01000016">
    <property type="protein sequence ID" value="MRT01675.1"/>
    <property type="molecule type" value="Genomic_DNA"/>
</dbReference>
<dbReference type="Proteomes" id="UP000441032">
    <property type="component" value="Unassembled WGS sequence"/>
</dbReference>